<proteinExistence type="predicted"/>
<gene>
    <name evidence="1" type="ORF">FA95DRAFT_1612895</name>
</gene>
<comment type="caution">
    <text evidence="1">The sequence shown here is derived from an EMBL/GenBank/DDBJ whole genome shotgun (WGS) entry which is preliminary data.</text>
</comment>
<accession>A0ACB8R553</accession>
<organism evidence="1 2">
    <name type="scientific">Auriscalpium vulgare</name>
    <dbReference type="NCBI Taxonomy" id="40419"/>
    <lineage>
        <taxon>Eukaryota</taxon>
        <taxon>Fungi</taxon>
        <taxon>Dikarya</taxon>
        <taxon>Basidiomycota</taxon>
        <taxon>Agaricomycotina</taxon>
        <taxon>Agaricomycetes</taxon>
        <taxon>Russulales</taxon>
        <taxon>Auriscalpiaceae</taxon>
        <taxon>Auriscalpium</taxon>
    </lineage>
</organism>
<evidence type="ECO:0000313" key="1">
    <source>
        <dbReference type="EMBL" id="KAI0039050.1"/>
    </source>
</evidence>
<reference evidence="1" key="1">
    <citation type="submission" date="2021-02" db="EMBL/GenBank/DDBJ databases">
        <authorList>
            <consortium name="DOE Joint Genome Institute"/>
            <person name="Ahrendt S."/>
            <person name="Looney B.P."/>
            <person name="Miyauchi S."/>
            <person name="Morin E."/>
            <person name="Drula E."/>
            <person name="Courty P.E."/>
            <person name="Chicoki N."/>
            <person name="Fauchery L."/>
            <person name="Kohler A."/>
            <person name="Kuo A."/>
            <person name="Labutti K."/>
            <person name="Pangilinan J."/>
            <person name="Lipzen A."/>
            <person name="Riley R."/>
            <person name="Andreopoulos W."/>
            <person name="He G."/>
            <person name="Johnson J."/>
            <person name="Barry K.W."/>
            <person name="Grigoriev I.V."/>
            <person name="Nagy L."/>
            <person name="Hibbett D."/>
            <person name="Henrissat B."/>
            <person name="Matheny P.B."/>
            <person name="Labbe J."/>
            <person name="Martin F."/>
        </authorList>
    </citation>
    <scope>NUCLEOTIDE SEQUENCE</scope>
    <source>
        <strain evidence="1">FP105234-sp</strain>
    </source>
</reference>
<sequence length="870" mass="88938">MPKVPSKKTDVAPPPDESEAAATRKSSRLRGKALDVPANAKAPRKRAAASREDDHSNGSDAGEAVAAKGSKNDANESKKQGRRRKRALTSGEAPDVAKKPKQAQGQRASKHNKPHLQHNDAVEDALESGLQALEVSSKKGKSTGYTANLDESDEDVTMLEDLVPTGAVEEDGGASDEDATSSYVTDRRSDPGSGSEGDSGSEGSESESVEGDVGDGGKASSAAATGRKVGKAAVKQLLSAVPAIDVSSGDDIPVSSSKAKGKAPARVRVRKDDTDSGEERINGLQPTLARNKGTAKKAADKTPGTPRQTTGAASKTNGATSEATESSVASKTPAAGASSKTADNASETSEAIAAASQAAATAGRVAAAKKTTAGASKKTGDASASSTTGAASKTTAGASKKTGGASASSATGAVSKTTGGASKKTGGASASSMTGAASKTTSASSKTAGGATSGASKTTSASSKTAGGATSGASKTTSASSKTAGGATSGASKTTSASSNYGEAQAEDLGGTGRGAGEEEESSRGAEEHDGDPGTGSDNSEPSDASDDGMSVAPPMPATGLWPESTNLVLLDGSKALAGLTEQRPGVREVITEANTRQLPRVLCLNHCLPSATLLEDLSREALILAADARGEDDIAARLRAEKPYAKLMGSITRARATTFRSETAKKRAEVDFYALYRFDKLQTKEKIADAVADMFRPNNPMTFAFSGDPALGSYNAQEPFCHEAVIAVLQLIISNKKRYDAFPDEFFTSSIEEGDEADEREIPIAMVAYAATLVAASLKEYQTGVKVPANFTVDAYAGLYKTLMDELHRARAVNLTGFHAVTHFLYLSAKGLVVEDEEDPSLVQESKALMASAIDFAAVGSTLKLKRRQ</sequence>
<name>A0ACB8R553_9AGAM</name>
<keyword evidence="2" id="KW-1185">Reference proteome</keyword>
<evidence type="ECO:0000313" key="2">
    <source>
        <dbReference type="Proteomes" id="UP000814033"/>
    </source>
</evidence>
<dbReference type="EMBL" id="MU276365">
    <property type="protein sequence ID" value="KAI0039050.1"/>
    <property type="molecule type" value="Genomic_DNA"/>
</dbReference>
<dbReference type="Proteomes" id="UP000814033">
    <property type="component" value="Unassembled WGS sequence"/>
</dbReference>
<reference evidence="1" key="2">
    <citation type="journal article" date="2022" name="New Phytol.">
        <title>Evolutionary transition to the ectomycorrhizal habit in the genomes of a hyperdiverse lineage of mushroom-forming fungi.</title>
        <authorList>
            <person name="Looney B."/>
            <person name="Miyauchi S."/>
            <person name="Morin E."/>
            <person name="Drula E."/>
            <person name="Courty P.E."/>
            <person name="Kohler A."/>
            <person name="Kuo A."/>
            <person name="LaButti K."/>
            <person name="Pangilinan J."/>
            <person name="Lipzen A."/>
            <person name="Riley R."/>
            <person name="Andreopoulos W."/>
            <person name="He G."/>
            <person name="Johnson J."/>
            <person name="Nolan M."/>
            <person name="Tritt A."/>
            <person name="Barry K.W."/>
            <person name="Grigoriev I.V."/>
            <person name="Nagy L.G."/>
            <person name="Hibbett D."/>
            <person name="Henrissat B."/>
            <person name="Matheny P.B."/>
            <person name="Labbe J."/>
            <person name="Martin F.M."/>
        </authorList>
    </citation>
    <scope>NUCLEOTIDE SEQUENCE</scope>
    <source>
        <strain evidence="1">FP105234-sp</strain>
    </source>
</reference>
<protein>
    <submittedName>
        <fullName evidence="1">Uncharacterized protein</fullName>
    </submittedName>
</protein>